<dbReference type="Proteomes" id="UP001064048">
    <property type="component" value="Chromosome 10"/>
</dbReference>
<evidence type="ECO:0000313" key="2">
    <source>
        <dbReference type="Proteomes" id="UP001064048"/>
    </source>
</evidence>
<dbReference type="EMBL" id="CM046110">
    <property type="protein sequence ID" value="KAI8422880.1"/>
    <property type="molecule type" value="Genomic_DNA"/>
</dbReference>
<evidence type="ECO:0000313" key="1">
    <source>
        <dbReference type="EMBL" id="KAI8422880.1"/>
    </source>
</evidence>
<sequence>MAACWAAHSRLLAALRKRVLRHWTHRGDNGRLLGRALAPAGGTQEARAATLDRQVGGTMAACWAAHSRLLAALRKRVLRHWTHR</sequence>
<gene>
    <name evidence="1" type="ORF">MSG28_006620</name>
</gene>
<organism evidence="1 2">
    <name type="scientific">Choristoneura fumiferana</name>
    <name type="common">Spruce budworm moth</name>
    <name type="synonym">Archips fumiferana</name>
    <dbReference type="NCBI Taxonomy" id="7141"/>
    <lineage>
        <taxon>Eukaryota</taxon>
        <taxon>Metazoa</taxon>
        <taxon>Ecdysozoa</taxon>
        <taxon>Arthropoda</taxon>
        <taxon>Hexapoda</taxon>
        <taxon>Insecta</taxon>
        <taxon>Pterygota</taxon>
        <taxon>Neoptera</taxon>
        <taxon>Endopterygota</taxon>
        <taxon>Lepidoptera</taxon>
        <taxon>Glossata</taxon>
        <taxon>Ditrysia</taxon>
        <taxon>Tortricoidea</taxon>
        <taxon>Tortricidae</taxon>
        <taxon>Tortricinae</taxon>
        <taxon>Choristoneura</taxon>
    </lineage>
</organism>
<protein>
    <submittedName>
        <fullName evidence="1">Uncharacterized protein</fullName>
    </submittedName>
</protein>
<name>A0ACC0JFN5_CHOFU</name>
<reference evidence="1 2" key="1">
    <citation type="journal article" date="2022" name="Genome Biol. Evol.">
        <title>The Spruce Budworm Genome: Reconstructing the Evolutionary History of Antifreeze Proteins.</title>
        <authorList>
            <person name="Beliveau C."/>
            <person name="Gagne P."/>
            <person name="Picq S."/>
            <person name="Vernygora O."/>
            <person name="Keeling C.I."/>
            <person name="Pinkney K."/>
            <person name="Doucet D."/>
            <person name="Wen F."/>
            <person name="Johnston J.S."/>
            <person name="Maaroufi H."/>
            <person name="Boyle B."/>
            <person name="Laroche J."/>
            <person name="Dewar K."/>
            <person name="Juretic N."/>
            <person name="Blackburn G."/>
            <person name="Nisole A."/>
            <person name="Brunet B."/>
            <person name="Brandao M."/>
            <person name="Lumley L."/>
            <person name="Duan J."/>
            <person name="Quan G."/>
            <person name="Lucarotti C.J."/>
            <person name="Roe A.D."/>
            <person name="Sperling F.A.H."/>
            <person name="Levesque R.C."/>
            <person name="Cusson M."/>
        </authorList>
    </citation>
    <scope>NUCLEOTIDE SEQUENCE [LARGE SCALE GENOMIC DNA]</scope>
    <source>
        <strain evidence="1">Glfc:IPQL:Cfum</strain>
    </source>
</reference>
<comment type="caution">
    <text evidence="1">The sequence shown here is derived from an EMBL/GenBank/DDBJ whole genome shotgun (WGS) entry which is preliminary data.</text>
</comment>
<keyword evidence="2" id="KW-1185">Reference proteome</keyword>
<accession>A0ACC0JFN5</accession>
<proteinExistence type="predicted"/>